<dbReference type="GO" id="GO:0005829">
    <property type="term" value="C:cytosol"/>
    <property type="evidence" value="ECO:0007669"/>
    <property type="project" value="TreeGrafter"/>
</dbReference>
<dbReference type="SUPFAM" id="SSF51206">
    <property type="entry name" value="cAMP-binding domain-like"/>
    <property type="match status" value="1"/>
</dbReference>
<reference evidence="7" key="1">
    <citation type="submission" date="2018-12" db="EMBL/GenBank/DDBJ databases">
        <title>Genome sequence of Peanibacillus sp.</title>
        <authorList>
            <person name="Subramani G."/>
            <person name="Srinivasan S."/>
            <person name="Kim M.K."/>
        </authorList>
    </citation>
    <scope>NUCLEOTIDE SEQUENCE [LARGE SCALE GENOMIC DNA]</scope>
    <source>
        <strain evidence="7">18JY67-1</strain>
    </source>
</reference>
<dbReference type="PANTHER" id="PTHR24567">
    <property type="entry name" value="CRP FAMILY TRANSCRIPTIONAL REGULATORY PROTEIN"/>
    <property type="match status" value="1"/>
</dbReference>
<keyword evidence="4" id="KW-0804">Transcription</keyword>
<gene>
    <name evidence="6" type="ORF">EJC50_19930</name>
</gene>
<dbReference type="InterPro" id="IPR018490">
    <property type="entry name" value="cNMP-bd_dom_sf"/>
</dbReference>
<dbReference type="InterPro" id="IPR000595">
    <property type="entry name" value="cNMP-bd_dom"/>
</dbReference>
<organism evidence="6 7">
    <name type="scientific">Paenibacillus albus</name>
    <dbReference type="NCBI Taxonomy" id="2495582"/>
    <lineage>
        <taxon>Bacteria</taxon>
        <taxon>Bacillati</taxon>
        <taxon>Bacillota</taxon>
        <taxon>Bacilli</taxon>
        <taxon>Bacillales</taxon>
        <taxon>Paenibacillaceae</taxon>
        <taxon>Paenibacillus</taxon>
    </lineage>
</organism>
<dbReference type="AlphaFoldDB" id="A0A3S9ADN1"/>
<dbReference type="Gene3D" id="2.60.120.10">
    <property type="entry name" value="Jelly Rolls"/>
    <property type="match status" value="1"/>
</dbReference>
<evidence type="ECO:0000256" key="4">
    <source>
        <dbReference type="ARBA" id="ARBA00023163"/>
    </source>
</evidence>
<keyword evidence="7" id="KW-1185">Reference proteome</keyword>
<dbReference type="KEGG" id="palb:EJC50_19930"/>
<dbReference type="GO" id="GO:0003677">
    <property type="term" value="F:DNA binding"/>
    <property type="evidence" value="ECO:0007669"/>
    <property type="project" value="UniProtKB-KW"/>
</dbReference>
<protein>
    <submittedName>
        <fullName evidence="6">Crp/Fnr family transcriptional regulator</fullName>
    </submittedName>
</protein>
<dbReference type="SMART" id="SM00419">
    <property type="entry name" value="HTH_CRP"/>
    <property type="match status" value="1"/>
</dbReference>
<dbReference type="GO" id="GO:0003700">
    <property type="term" value="F:DNA-binding transcription factor activity"/>
    <property type="evidence" value="ECO:0007669"/>
    <property type="project" value="TreeGrafter"/>
</dbReference>
<sequence>MLEHVPHIVDLFPVLSEITETDWGQEGIDLVELQPNLVIEEGQFLEYAVMVLDGSIRMYKISSSGREITMYRIYGGECCPLMTTSILGESQYEASACIEKPTMVLAIPVRIFRDWTDEYKGFRQFIFKMIAKRFVLMSNLLDSINFKSIRGRLAEYLLQAIPIEQNAINATHDLLANEIGSAREVVSRTLKMLEKEKIIEQTRGKISIVDRSALEQYLEL</sequence>
<dbReference type="Gene3D" id="1.10.10.10">
    <property type="entry name" value="Winged helix-like DNA-binding domain superfamily/Winged helix DNA-binding domain"/>
    <property type="match status" value="1"/>
</dbReference>
<evidence type="ECO:0000313" key="7">
    <source>
        <dbReference type="Proteomes" id="UP000272528"/>
    </source>
</evidence>
<evidence type="ECO:0000313" key="6">
    <source>
        <dbReference type="EMBL" id="AZN43801.1"/>
    </source>
</evidence>
<evidence type="ECO:0000256" key="2">
    <source>
        <dbReference type="ARBA" id="ARBA00023125"/>
    </source>
</evidence>
<dbReference type="InterPro" id="IPR014710">
    <property type="entry name" value="RmlC-like_jellyroll"/>
</dbReference>
<dbReference type="OrthoDB" id="9776746at2"/>
<evidence type="ECO:0000256" key="3">
    <source>
        <dbReference type="ARBA" id="ARBA00023159"/>
    </source>
</evidence>
<keyword evidence="3" id="KW-0010">Activator</keyword>
<keyword evidence="2" id="KW-0238">DNA-binding</keyword>
<dbReference type="InterPro" id="IPR012318">
    <property type="entry name" value="HTH_CRP"/>
</dbReference>
<evidence type="ECO:0000259" key="5">
    <source>
        <dbReference type="PROSITE" id="PS51063"/>
    </source>
</evidence>
<feature type="domain" description="HTH crp-type" evidence="5">
    <location>
        <begin position="147"/>
        <end position="212"/>
    </location>
</feature>
<dbReference type="InterPro" id="IPR036388">
    <property type="entry name" value="WH-like_DNA-bd_sf"/>
</dbReference>
<dbReference type="InterPro" id="IPR050397">
    <property type="entry name" value="Env_Response_Regulators"/>
</dbReference>
<evidence type="ECO:0000256" key="1">
    <source>
        <dbReference type="ARBA" id="ARBA00023015"/>
    </source>
</evidence>
<dbReference type="Proteomes" id="UP000272528">
    <property type="component" value="Chromosome"/>
</dbReference>
<proteinExistence type="predicted"/>
<name>A0A3S9ADN1_9BACL</name>
<keyword evidence="1" id="KW-0805">Transcription regulation</keyword>
<dbReference type="Pfam" id="PF13545">
    <property type="entry name" value="HTH_Crp_2"/>
    <property type="match status" value="1"/>
</dbReference>
<dbReference type="InterPro" id="IPR036390">
    <property type="entry name" value="WH_DNA-bd_sf"/>
</dbReference>
<dbReference type="PANTHER" id="PTHR24567:SF74">
    <property type="entry name" value="HTH-TYPE TRANSCRIPTIONAL REGULATOR ARCR"/>
    <property type="match status" value="1"/>
</dbReference>
<dbReference type="PROSITE" id="PS51063">
    <property type="entry name" value="HTH_CRP_2"/>
    <property type="match status" value="1"/>
</dbReference>
<dbReference type="EMBL" id="CP034437">
    <property type="protein sequence ID" value="AZN43801.1"/>
    <property type="molecule type" value="Genomic_DNA"/>
</dbReference>
<accession>A0A3S9ADN1</accession>
<dbReference type="Pfam" id="PF00027">
    <property type="entry name" value="cNMP_binding"/>
    <property type="match status" value="1"/>
</dbReference>
<dbReference type="SUPFAM" id="SSF46785">
    <property type="entry name" value="Winged helix' DNA-binding domain"/>
    <property type="match status" value="1"/>
</dbReference>